<feature type="region of interest" description="Disordered" evidence="1">
    <location>
        <begin position="27"/>
        <end position="57"/>
    </location>
</feature>
<feature type="compositionally biased region" description="Basic and acidic residues" evidence="1">
    <location>
        <begin position="27"/>
        <end position="53"/>
    </location>
</feature>
<proteinExistence type="predicted"/>
<reference evidence="2 3" key="1">
    <citation type="journal article" date="2021" name="BMC Biol.">
        <title>Horizontally acquired antibacterial genes associated with adaptive radiation of ladybird beetles.</title>
        <authorList>
            <person name="Li H.S."/>
            <person name="Tang X.F."/>
            <person name="Huang Y.H."/>
            <person name="Xu Z.Y."/>
            <person name="Chen M.L."/>
            <person name="Du X.Y."/>
            <person name="Qiu B.Y."/>
            <person name="Chen P.T."/>
            <person name="Zhang W."/>
            <person name="Slipinski A."/>
            <person name="Escalona H.E."/>
            <person name="Waterhouse R.M."/>
            <person name="Zwick A."/>
            <person name="Pang H."/>
        </authorList>
    </citation>
    <scope>NUCLEOTIDE SEQUENCE [LARGE SCALE GENOMIC DNA]</scope>
    <source>
        <strain evidence="2">SYSU2018</strain>
    </source>
</reference>
<evidence type="ECO:0000313" key="3">
    <source>
        <dbReference type="Proteomes" id="UP001516400"/>
    </source>
</evidence>
<dbReference type="AlphaFoldDB" id="A0ABD2MRA4"/>
<sequence length="107" mass="12168">MRRESFGGNSKGKEICGRKLREQILETRAKGKGERKVRQDSTGENCGRKHGSDVQEQSFIKNGGIKCERNFRKESAGVNRLVTAEVGETAMEKYEIMCRKKKREKSS</sequence>
<gene>
    <name evidence="2" type="ORF">HHI36_007847</name>
</gene>
<evidence type="ECO:0000256" key="1">
    <source>
        <dbReference type="SAM" id="MobiDB-lite"/>
    </source>
</evidence>
<protein>
    <submittedName>
        <fullName evidence="2">Uncharacterized protein</fullName>
    </submittedName>
</protein>
<comment type="caution">
    <text evidence="2">The sequence shown here is derived from an EMBL/GenBank/DDBJ whole genome shotgun (WGS) entry which is preliminary data.</text>
</comment>
<accession>A0ABD2MRA4</accession>
<evidence type="ECO:0000313" key="2">
    <source>
        <dbReference type="EMBL" id="KAL3268745.1"/>
    </source>
</evidence>
<organism evidence="2 3">
    <name type="scientific">Cryptolaemus montrouzieri</name>
    <dbReference type="NCBI Taxonomy" id="559131"/>
    <lineage>
        <taxon>Eukaryota</taxon>
        <taxon>Metazoa</taxon>
        <taxon>Ecdysozoa</taxon>
        <taxon>Arthropoda</taxon>
        <taxon>Hexapoda</taxon>
        <taxon>Insecta</taxon>
        <taxon>Pterygota</taxon>
        <taxon>Neoptera</taxon>
        <taxon>Endopterygota</taxon>
        <taxon>Coleoptera</taxon>
        <taxon>Polyphaga</taxon>
        <taxon>Cucujiformia</taxon>
        <taxon>Coccinelloidea</taxon>
        <taxon>Coccinellidae</taxon>
        <taxon>Scymninae</taxon>
        <taxon>Scymnini</taxon>
        <taxon>Cryptolaemus</taxon>
    </lineage>
</organism>
<name>A0ABD2MRA4_9CUCU</name>
<dbReference type="Proteomes" id="UP001516400">
    <property type="component" value="Unassembled WGS sequence"/>
</dbReference>
<dbReference type="EMBL" id="JABFTP020000021">
    <property type="protein sequence ID" value="KAL3268745.1"/>
    <property type="molecule type" value="Genomic_DNA"/>
</dbReference>
<keyword evidence="3" id="KW-1185">Reference proteome</keyword>